<reference evidence="2 3" key="1">
    <citation type="submission" date="2019-12" db="EMBL/GenBank/DDBJ databases">
        <authorList>
            <person name="Wolfe R."/>
            <person name="Danczak R."/>
            <person name="Wilkins M."/>
        </authorList>
    </citation>
    <scope>NUCLEOTIDE SEQUENCE [LARGE SCALE GENOMIC DNA]</scope>
    <source>
        <strain evidence="2">X2_MaxBin.013</strain>
    </source>
</reference>
<dbReference type="Proteomes" id="UP000488506">
    <property type="component" value="Unassembled WGS sequence"/>
</dbReference>
<dbReference type="AlphaFoldDB" id="A0A833NX37"/>
<evidence type="ECO:0000313" key="2">
    <source>
        <dbReference type="EMBL" id="KAF0134332.1"/>
    </source>
</evidence>
<evidence type="ECO:0000256" key="1">
    <source>
        <dbReference type="SAM" id="MobiDB-lite"/>
    </source>
</evidence>
<feature type="region of interest" description="Disordered" evidence="1">
    <location>
        <begin position="304"/>
        <end position="323"/>
    </location>
</feature>
<accession>A0A833NX37</accession>
<name>A0A833NX37_UNCSA</name>
<protein>
    <submittedName>
        <fullName evidence="2">Uncharacterized protein</fullName>
    </submittedName>
</protein>
<comment type="caution">
    <text evidence="2">The sequence shown here is derived from an EMBL/GenBank/DDBJ whole genome shotgun (WGS) entry which is preliminary data.</text>
</comment>
<dbReference type="EMBL" id="WPAF01000009">
    <property type="protein sequence ID" value="KAF0134332.1"/>
    <property type="molecule type" value="Genomic_DNA"/>
</dbReference>
<evidence type="ECO:0000313" key="3">
    <source>
        <dbReference type="Proteomes" id="UP000488506"/>
    </source>
</evidence>
<organism evidence="2 3">
    <name type="scientific">Candidatus Saganbacteria bacterium</name>
    <dbReference type="NCBI Taxonomy" id="2575572"/>
    <lineage>
        <taxon>Bacteria</taxon>
        <taxon>Bacillati</taxon>
        <taxon>Saganbacteria</taxon>
    </lineage>
</organism>
<gene>
    <name evidence="2" type="ORF">FD145_712</name>
</gene>
<proteinExistence type="predicted"/>
<sequence length="323" mass="35535">MTPPITGQIAPSFTRTPAKVQKANPVAVPGKPVPPAVERLKIILGKLFGVRFYDKNSFGEWLEKNINPDGTINIDSKFKEALAKALGVPANMITDTAMDYFFGNQDGLLNAKDKVSISKLISQLEFLVPIHTAQAAGGGDNAFQYLQTNNILIIDFKQDRLASIDFKSLAREKNGLFLSCFRAAARAYFSSNLKSPGADKKVQDIYSAITTGKDWDGKVPDELKPFLLAAYYGAFKRAIASQKLDLPTKALQNDPRLMKDFFDGHFANFIEGHSGKDPQRITHDLPKDMSTGSIMKAAIDRPKARKIPEQTGHLTPVPISPKK</sequence>